<evidence type="ECO:0000313" key="3">
    <source>
        <dbReference type="EMBL" id="JAS91906.1"/>
    </source>
</evidence>
<dbReference type="SMART" id="SM00355">
    <property type="entry name" value="ZnF_C2H2"/>
    <property type="match status" value="4"/>
</dbReference>
<dbReference type="EMBL" id="GECU01015800">
    <property type="protein sequence ID" value="JAS91906.1"/>
    <property type="molecule type" value="Transcribed_RNA"/>
</dbReference>
<dbReference type="PROSITE" id="PS50157">
    <property type="entry name" value="ZINC_FINGER_C2H2_2"/>
    <property type="match status" value="2"/>
</dbReference>
<gene>
    <name evidence="3" type="ORF">g.22301</name>
</gene>
<sequence>MAELNDSADVFANSSVETIKENFDYTDFVAEARKPPCLPFMDDSRFDDFRGQVFTSSPISPQNQILPDADNISFIANQFVSEACNVPVILYCPFCCFTCHFEFIFKDHIKNSHPSEIMNIIRSNSFYIEFHACPFCHAKFYVKDLLPKHVLSKHEDSVIFTGLGRNNYAQCRFCSFKLLRKHIKRLVMHVEKKHVSEFEHFLKSQNTSVALSSKDMKFFCEDIEMQCATNIGKKLEKMTAEEKVKRIKSILKPSKVNSQCDTPQNQSINNLTLNNGSYEAIRIQNSARRKLRFDIPESMDEDKENNLIPKQPIKVKKNKVKWFSLFKKEKRQLYQSSSPVFKPNMTPPKNPCEKTTSFFTKFHLEHDGVSPLTTNHFKCGLCYEDFENNAQLLNHLQCQHKGLSLSAQYRCGACNAKFYRNSYLVRHCWFHHTPLCLKTNGQSDDK</sequence>
<dbReference type="Gene3D" id="3.30.160.60">
    <property type="entry name" value="Classic Zinc Finger"/>
    <property type="match status" value="1"/>
</dbReference>
<evidence type="ECO:0000259" key="2">
    <source>
        <dbReference type="PROSITE" id="PS50157"/>
    </source>
</evidence>
<reference evidence="3" key="1">
    <citation type="submission" date="2015-11" db="EMBL/GenBank/DDBJ databases">
        <title>De novo transcriptome assembly of four potential Pierce s Disease insect vectors from Arizona vineyards.</title>
        <authorList>
            <person name="Tassone E.E."/>
        </authorList>
    </citation>
    <scope>NUCLEOTIDE SEQUENCE</scope>
</reference>
<keyword evidence="1" id="KW-0863">Zinc-finger</keyword>
<feature type="domain" description="C2H2-type" evidence="2">
    <location>
        <begin position="377"/>
        <end position="405"/>
    </location>
</feature>
<dbReference type="AlphaFoldDB" id="A0A1B6IYC5"/>
<keyword evidence="1" id="KW-0862">Zinc</keyword>
<evidence type="ECO:0000256" key="1">
    <source>
        <dbReference type="PROSITE-ProRule" id="PRU00042"/>
    </source>
</evidence>
<dbReference type="InterPro" id="IPR013087">
    <property type="entry name" value="Znf_C2H2_type"/>
</dbReference>
<name>A0A1B6IYC5_9HEMI</name>
<proteinExistence type="predicted"/>
<organism evidence="3">
    <name type="scientific">Homalodisca liturata</name>
    <dbReference type="NCBI Taxonomy" id="320908"/>
    <lineage>
        <taxon>Eukaryota</taxon>
        <taxon>Metazoa</taxon>
        <taxon>Ecdysozoa</taxon>
        <taxon>Arthropoda</taxon>
        <taxon>Hexapoda</taxon>
        <taxon>Insecta</taxon>
        <taxon>Pterygota</taxon>
        <taxon>Neoptera</taxon>
        <taxon>Paraneoptera</taxon>
        <taxon>Hemiptera</taxon>
        <taxon>Auchenorrhyncha</taxon>
        <taxon>Membracoidea</taxon>
        <taxon>Cicadellidae</taxon>
        <taxon>Cicadellinae</taxon>
        <taxon>Proconiini</taxon>
        <taxon>Homalodisca</taxon>
    </lineage>
</organism>
<accession>A0A1B6IYC5</accession>
<protein>
    <recommendedName>
        <fullName evidence="2">C2H2-type domain-containing protein</fullName>
    </recommendedName>
</protein>
<keyword evidence="1" id="KW-0479">Metal-binding</keyword>
<dbReference type="GO" id="GO:0008270">
    <property type="term" value="F:zinc ion binding"/>
    <property type="evidence" value="ECO:0007669"/>
    <property type="project" value="UniProtKB-KW"/>
</dbReference>
<dbReference type="PROSITE" id="PS00028">
    <property type="entry name" value="ZINC_FINGER_C2H2_1"/>
    <property type="match status" value="2"/>
</dbReference>
<feature type="domain" description="C2H2-type" evidence="2">
    <location>
        <begin position="409"/>
        <end position="431"/>
    </location>
</feature>